<proteinExistence type="predicted"/>
<dbReference type="Proteomes" id="UP000464658">
    <property type="component" value="Chromosome"/>
</dbReference>
<protein>
    <submittedName>
        <fullName evidence="1">Uncharacterized protein</fullName>
    </submittedName>
</protein>
<dbReference type="AlphaFoldDB" id="A0A5S9MFN4"/>
<accession>A0A5S9MFN4</accession>
<organism evidence="1 2">
    <name type="scientific">Bacillus safensis</name>
    <dbReference type="NCBI Taxonomy" id="561879"/>
    <lineage>
        <taxon>Bacteria</taxon>
        <taxon>Bacillati</taxon>
        <taxon>Bacillota</taxon>
        <taxon>Bacilli</taxon>
        <taxon>Bacillales</taxon>
        <taxon>Bacillaceae</taxon>
        <taxon>Bacillus</taxon>
    </lineage>
</organism>
<evidence type="ECO:0000313" key="2">
    <source>
        <dbReference type="Proteomes" id="UP000464658"/>
    </source>
</evidence>
<evidence type="ECO:0000313" key="1">
    <source>
        <dbReference type="EMBL" id="BBP90954.1"/>
    </source>
</evidence>
<name>A0A5S9MFN4_BACIA</name>
<gene>
    <name evidence="1" type="ORF">BsIDN1_45720</name>
</gene>
<sequence length="100" mass="11442">MNYDESAEVVLGYVIEDREKTGNGFVEVLREGTGKPAGIEYLDAQFLRVCKLGDPVEVDFRYTENGQVKSLKRKRRDSGSMFRRSILKKYSSKSTVIQEQ</sequence>
<dbReference type="EMBL" id="AP021906">
    <property type="protein sequence ID" value="BBP90954.1"/>
    <property type="molecule type" value="Genomic_DNA"/>
</dbReference>
<reference evidence="1 2" key="1">
    <citation type="submission" date="2019-12" db="EMBL/GenBank/DDBJ databases">
        <title>Full genome sequence of a Bacillus safensis strain isolated from commercially available natto in Indonesia.</title>
        <authorList>
            <person name="Yoshida M."/>
            <person name="Uomi M."/>
            <person name="Waturangi D."/>
            <person name="Ekaputri J.J."/>
            <person name="Setiamarga D.H.E."/>
        </authorList>
    </citation>
    <scope>NUCLEOTIDE SEQUENCE [LARGE SCALE GENOMIC DNA]</scope>
    <source>
        <strain evidence="1 2">IDN1</strain>
    </source>
</reference>